<feature type="compositionally biased region" description="Low complexity" evidence="8">
    <location>
        <begin position="291"/>
        <end position="301"/>
    </location>
</feature>
<dbReference type="AlphaFoldDB" id="A0AA97IXM9"/>
<feature type="compositionally biased region" description="Polar residues" evidence="8">
    <location>
        <begin position="472"/>
        <end position="482"/>
    </location>
</feature>
<feature type="compositionally biased region" description="Basic and acidic residues" evidence="8">
    <location>
        <begin position="1"/>
        <end position="12"/>
    </location>
</feature>
<keyword evidence="3 7" id="KW-0256">Endoplasmic reticulum</keyword>
<dbReference type="InterPro" id="IPR003388">
    <property type="entry name" value="Reticulon"/>
</dbReference>
<feature type="compositionally biased region" description="Basic and acidic residues" evidence="8">
    <location>
        <begin position="442"/>
        <end position="451"/>
    </location>
</feature>
<gene>
    <name evidence="11" type="primary">RTN1</name>
</gene>
<dbReference type="KEGG" id="emc:129324332"/>
<feature type="compositionally biased region" description="Basic and acidic residues" evidence="8">
    <location>
        <begin position="324"/>
        <end position="335"/>
    </location>
</feature>
<feature type="compositionally biased region" description="Basic and acidic residues" evidence="8">
    <location>
        <begin position="257"/>
        <end position="275"/>
    </location>
</feature>
<dbReference type="PANTHER" id="PTHR45799">
    <property type="entry name" value="RETICULON-LIKE PROTEIN"/>
    <property type="match status" value="1"/>
</dbReference>
<comment type="function">
    <text evidence="6">Inhibits amyloid precursor protein processing, probably by blocking BACE1 activity.</text>
</comment>
<feature type="transmembrane region" description="Helical" evidence="7">
    <location>
        <begin position="696"/>
        <end position="717"/>
    </location>
</feature>
<evidence type="ECO:0000259" key="9">
    <source>
        <dbReference type="PROSITE" id="PS50845"/>
    </source>
</evidence>
<evidence type="ECO:0000313" key="10">
    <source>
        <dbReference type="Proteomes" id="UP001190640"/>
    </source>
</evidence>
<dbReference type="PROSITE" id="PS50845">
    <property type="entry name" value="RETICULON"/>
    <property type="match status" value="1"/>
</dbReference>
<dbReference type="GO" id="GO:0005789">
    <property type="term" value="C:endoplasmic reticulum membrane"/>
    <property type="evidence" value="ECO:0007669"/>
    <property type="project" value="UniProtKB-SubCell"/>
</dbReference>
<dbReference type="GO" id="GO:0043005">
    <property type="term" value="C:neuron projection"/>
    <property type="evidence" value="ECO:0007669"/>
    <property type="project" value="TreeGrafter"/>
</dbReference>
<dbReference type="PANTHER" id="PTHR45799:SF5">
    <property type="entry name" value="RETICULON-1"/>
    <property type="match status" value="1"/>
</dbReference>
<keyword evidence="10" id="KW-1185">Reference proteome</keyword>
<dbReference type="GO" id="GO:0071787">
    <property type="term" value="P:endoplasmic reticulum tubular network formation"/>
    <property type="evidence" value="ECO:0007669"/>
    <property type="project" value="TreeGrafter"/>
</dbReference>
<dbReference type="GO" id="GO:0030182">
    <property type="term" value="P:neuron differentiation"/>
    <property type="evidence" value="ECO:0007669"/>
    <property type="project" value="TreeGrafter"/>
</dbReference>
<comment type="subcellular location">
    <subcellularLocation>
        <location evidence="1 7">Endoplasmic reticulum membrane</location>
        <topology evidence="1 7">Multi-pass membrane protein</topology>
    </subcellularLocation>
</comment>
<proteinExistence type="predicted"/>
<dbReference type="RefSeq" id="XP_054827504.1">
    <property type="nucleotide sequence ID" value="XM_054971529.1"/>
</dbReference>
<sequence>MAAPPDHRHGSEQHWVGDGAEDESAAGAAARRWDAEGAQQPAAAFGSAKEPPPVAMATASTGGMAASHLYDFSSSKASDRGNGSFYTSLISDDLYTSPQDSSYFTGILPKEESTEGFHAQDGTAFESRGLFSSDSGIEMTPAESTDVNKTFADPMEQMKSEAYKYMDISRSEEIKYQERCDTGLGDVGPPSWINKFEGDTTGPKGTAFEEQPVAKKPDLFEGTIFPSETFGDHQYHVSVEAPVKITLTEIESIEGEPATKEKIPEKQELGLKPSHEVVPTVTVSEPEDDSPGSITPPSSGTELSGSESQGKGSLSEEELINAIKEAKGFSYERPKGQPSPVTVTEKQDPKSKSSLPAGGPPLDNEASSAESGDSEIELVSEDPLAAEEVLHSNYMTFSHAGGPPPSPASPSIQYSILREEREAELDSELIIESCDASSASEESPKREHDSPLMKPVIMDIIQEENNSRNESRGASNYNVNSSKESRMNRENLADSASYLKCSFATPKANVDLSSSSIAAEETKNKIAQKKSADMAAATVTSQMPSKGPVTRSPWPSPPLPFLNKQKAIDLLYWRDIKQTGIMFGSILLLLFSLTQFSVVSVIAYLALAALSATISFRIYKSVLQAVQKTDEGHPFKNYLEMEMSLSQEQIQKYTDCLQLYVNNTVKELRRLFLVQDLVDSLKFAVLMWLLTYVGALFNGLTLLIMAVVSMFTLPVVYDKYQAQIDQYLGLVRTHMNTVVAKIQAKIPGAKRKAE</sequence>
<feature type="region of interest" description="Disordered" evidence="8">
    <location>
        <begin position="1"/>
        <end position="59"/>
    </location>
</feature>
<keyword evidence="4 7" id="KW-1133">Transmembrane helix</keyword>
<feature type="region of interest" description="Disordered" evidence="8">
    <location>
        <begin position="432"/>
        <end position="487"/>
    </location>
</feature>
<dbReference type="GO" id="GO:0007420">
    <property type="term" value="P:brain development"/>
    <property type="evidence" value="ECO:0007669"/>
    <property type="project" value="TreeGrafter"/>
</dbReference>
<dbReference type="CTD" id="6252"/>
<dbReference type="FunFam" id="1.20.5.2480:FF:000001">
    <property type="entry name" value="Reticulon"/>
    <property type="match status" value="1"/>
</dbReference>
<dbReference type="GO" id="GO:0014069">
    <property type="term" value="C:postsynaptic density"/>
    <property type="evidence" value="ECO:0007669"/>
    <property type="project" value="TreeGrafter"/>
</dbReference>
<evidence type="ECO:0000256" key="7">
    <source>
        <dbReference type="RuleBase" id="RU210713"/>
    </source>
</evidence>
<organism evidence="10 11">
    <name type="scientific">Eublepharis macularius</name>
    <name type="common">Leopard gecko</name>
    <name type="synonym">Cyrtodactylus macularius</name>
    <dbReference type="NCBI Taxonomy" id="481883"/>
    <lineage>
        <taxon>Eukaryota</taxon>
        <taxon>Metazoa</taxon>
        <taxon>Chordata</taxon>
        <taxon>Craniata</taxon>
        <taxon>Vertebrata</taxon>
        <taxon>Euteleostomi</taxon>
        <taxon>Lepidosauria</taxon>
        <taxon>Squamata</taxon>
        <taxon>Bifurcata</taxon>
        <taxon>Gekkota</taxon>
        <taxon>Eublepharidae</taxon>
        <taxon>Eublepharinae</taxon>
        <taxon>Eublepharis</taxon>
    </lineage>
</organism>
<evidence type="ECO:0000256" key="6">
    <source>
        <dbReference type="ARBA" id="ARBA00037306"/>
    </source>
</evidence>
<evidence type="ECO:0000256" key="3">
    <source>
        <dbReference type="ARBA" id="ARBA00022824"/>
    </source>
</evidence>
<keyword evidence="5 7" id="KW-0472">Membrane</keyword>
<dbReference type="Gene3D" id="1.20.5.2480">
    <property type="match status" value="1"/>
</dbReference>
<dbReference type="GeneID" id="129324332"/>
<dbReference type="Pfam" id="PF02453">
    <property type="entry name" value="Reticulon"/>
    <property type="match status" value="1"/>
</dbReference>
<accession>A0AA97IXM9</accession>
<evidence type="ECO:0000313" key="11">
    <source>
        <dbReference type="RefSeq" id="XP_054827504.1"/>
    </source>
</evidence>
<evidence type="ECO:0000256" key="8">
    <source>
        <dbReference type="SAM" id="MobiDB-lite"/>
    </source>
</evidence>
<name>A0AA97IXM9_EUBMA</name>
<keyword evidence="2 7" id="KW-0812">Transmembrane</keyword>
<reference evidence="11" key="1">
    <citation type="submission" date="2025-08" db="UniProtKB">
        <authorList>
            <consortium name="RefSeq"/>
        </authorList>
    </citation>
    <scope>IDENTIFICATION</scope>
    <source>
        <tissue evidence="11">Blood</tissue>
    </source>
</reference>
<evidence type="ECO:0000256" key="1">
    <source>
        <dbReference type="ARBA" id="ARBA00004477"/>
    </source>
</evidence>
<evidence type="ECO:0000256" key="2">
    <source>
        <dbReference type="ARBA" id="ARBA00022692"/>
    </source>
</evidence>
<feature type="compositionally biased region" description="Polar residues" evidence="8">
    <location>
        <begin position="302"/>
        <end position="312"/>
    </location>
</feature>
<evidence type="ECO:0000256" key="5">
    <source>
        <dbReference type="ARBA" id="ARBA00023136"/>
    </source>
</evidence>
<protein>
    <recommendedName>
        <fullName evidence="7">Reticulon</fullName>
    </recommendedName>
</protein>
<dbReference type="InterPro" id="IPR046964">
    <property type="entry name" value="RTN1-4"/>
</dbReference>
<feature type="domain" description="Reticulon" evidence="9">
    <location>
        <begin position="567"/>
        <end position="754"/>
    </location>
</feature>
<dbReference type="Proteomes" id="UP001190640">
    <property type="component" value="Chromosome 2"/>
</dbReference>
<feature type="transmembrane region" description="Helical" evidence="7">
    <location>
        <begin position="581"/>
        <end position="610"/>
    </location>
</feature>
<feature type="region of interest" description="Disordered" evidence="8">
    <location>
        <begin position="252"/>
        <end position="383"/>
    </location>
</feature>
<evidence type="ECO:0000256" key="4">
    <source>
        <dbReference type="ARBA" id="ARBA00022989"/>
    </source>
</evidence>